<proteinExistence type="predicted"/>
<gene>
    <name evidence="1" type="ORF">L2E82_13822</name>
</gene>
<organism evidence="1 2">
    <name type="scientific">Cichorium intybus</name>
    <name type="common">Chicory</name>
    <dbReference type="NCBI Taxonomy" id="13427"/>
    <lineage>
        <taxon>Eukaryota</taxon>
        <taxon>Viridiplantae</taxon>
        <taxon>Streptophyta</taxon>
        <taxon>Embryophyta</taxon>
        <taxon>Tracheophyta</taxon>
        <taxon>Spermatophyta</taxon>
        <taxon>Magnoliopsida</taxon>
        <taxon>eudicotyledons</taxon>
        <taxon>Gunneridae</taxon>
        <taxon>Pentapetalae</taxon>
        <taxon>asterids</taxon>
        <taxon>campanulids</taxon>
        <taxon>Asterales</taxon>
        <taxon>Asteraceae</taxon>
        <taxon>Cichorioideae</taxon>
        <taxon>Cichorieae</taxon>
        <taxon>Cichoriinae</taxon>
        <taxon>Cichorium</taxon>
    </lineage>
</organism>
<name>A0ACB9EYQ5_CICIN</name>
<accession>A0ACB9EYQ5</accession>
<protein>
    <submittedName>
        <fullName evidence="1">Uncharacterized protein</fullName>
    </submittedName>
</protein>
<reference evidence="1 2" key="2">
    <citation type="journal article" date="2022" name="Mol. Ecol. Resour.">
        <title>The genomes of chicory, endive, great burdock and yacon provide insights into Asteraceae paleo-polyploidization history and plant inulin production.</title>
        <authorList>
            <person name="Fan W."/>
            <person name="Wang S."/>
            <person name="Wang H."/>
            <person name="Wang A."/>
            <person name="Jiang F."/>
            <person name="Liu H."/>
            <person name="Zhao H."/>
            <person name="Xu D."/>
            <person name="Zhang Y."/>
        </authorList>
    </citation>
    <scope>NUCLEOTIDE SEQUENCE [LARGE SCALE GENOMIC DNA]</scope>
    <source>
        <strain evidence="2">cv. Punajuju</strain>
        <tissue evidence="1">Leaves</tissue>
    </source>
</reference>
<evidence type="ECO:0000313" key="1">
    <source>
        <dbReference type="EMBL" id="KAI3763825.1"/>
    </source>
</evidence>
<reference evidence="2" key="1">
    <citation type="journal article" date="2022" name="Mol. Ecol. Resour.">
        <title>The genomes of chicory, endive, great burdock and yacon provide insights into Asteraceae palaeo-polyploidization history and plant inulin production.</title>
        <authorList>
            <person name="Fan W."/>
            <person name="Wang S."/>
            <person name="Wang H."/>
            <person name="Wang A."/>
            <person name="Jiang F."/>
            <person name="Liu H."/>
            <person name="Zhao H."/>
            <person name="Xu D."/>
            <person name="Zhang Y."/>
        </authorList>
    </citation>
    <scope>NUCLEOTIDE SEQUENCE [LARGE SCALE GENOMIC DNA]</scope>
    <source>
        <strain evidence="2">cv. Punajuju</strain>
    </source>
</reference>
<dbReference type="Proteomes" id="UP001055811">
    <property type="component" value="Linkage Group LG03"/>
</dbReference>
<sequence>MPDSTLYFSKIGELLSAVGRDANNQMYPIAWAVVAVENKHTWKWFLDLLLDDIDMGEGRGLTLISDQHKGLIEAVKERVPEAEHRQCARHIYANFKKKYSGAEFRKLFWSAAKATTRQRFEVVMREIRYWGVTPSGLQEYEVPVHLLKKD</sequence>
<dbReference type="EMBL" id="CM042011">
    <property type="protein sequence ID" value="KAI3763825.1"/>
    <property type="molecule type" value="Genomic_DNA"/>
</dbReference>
<keyword evidence="2" id="KW-1185">Reference proteome</keyword>
<comment type="caution">
    <text evidence="1">The sequence shown here is derived from an EMBL/GenBank/DDBJ whole genome shotgun (WGS) entry which is preliminary data.</text>
</comment>
<evidence type="ECO:0000313" key="2">
    <source>
        <dbReference type="Proteomes" id="UP001055811"/>
    </source>
</evidence>